<gene>
    <name evidence="2" type="ORF">Syun_023718</name>
</gene>
<comment type="caution">
    <text evidence="2">The sequence shown here is derived from an EMBL/GenBank/DDBJ whole genome shotgun (WGS) entry which is preliminary data.</text>
</comment>
<sequence>MGVCVHVLWEVVIFTPSILATTAALASCVPSYCAPPSLASTVLEESSKVVTRRALLSLLSLVLAGPSPVLDCHLPAGQLQLHNQESQFTFKRWFFGLDRTLNKEEIVKTVCDFVGHLELPE</sequence>
<dbReference type="AlphaFoldDB" id="A0AAP0FD29"/>
<protein>
    <submittedName>
        <fullName evidence="2">Uncharacterized protein</fullName>
    </submittedName>
</protein>
<feature type="chain" id="PRO_5042856280" evidence="1">
    <location>
        <begin position="21"/>
        <end position="121"/>
    </location>
</feature>
<dbReference type="Proteomes" id="UP001420932">
    <property type="component" value="Unassembled WGS sequence"/>
</dbReference>
<evidence type="ECO:0000313" key="3">
    <source>
        <dbReference type="Proteomes" id="UP001420932"/>
    </source>
</evidence>
<name>A0AAP0FD29_9MAGN</name>
<proteinExistence type="predicted"/>
<evidence type="ECO:0000256" key="1">
    <source>
        <dbReference type="SAM" id="SignalP"/>
    </source>
</evidence>
<organism evidence="2 3">
    <name type="scientific">Stephania yunnanensis</name>
    <dbReference type="NCBI Taxonomy" id="152371"/>
    <lineage>
        <taxon>Eukaryota</taxon>
        <taxon>Viridiplantae</taxon>
        <taxon>Streptophyta</taxon>
        <taxon>Embryophyta</taxon>
        <taxon>Tracheophyta</taxon>
        <taxon>Spermatophyta</taxon>
        <taxon>Magnoliopsida</taxon>
        <taxon>Ranunculales</taxon>
        <taxon>Menispermaceae</taxon>
        <taxon>Menispermoideae</taxon>
        <taxon>Cissampelideae</taxon>
        <taxon>Stephania</taxon>
    </lineage>
</organism>
<keyword evidence="1" id="KW-0732">Signal</keyword>
<dbReference type="EMBL" id="JBBNAF010000010">
    <property type="protein sequence ID" value="KAK9107707.1"/>
    <property type="molecule type" value="Genomic_DNA"/>
</dbReference>
<evidence type="ECO:0000313" key="2">
    <source>
        <dbReference type="EMBL" id="KAK9107707.1"/>
    </source>
</evidence>
<accession>A0AAP0FD29</accession>
<reference evidence="2 3" key="1">
    <citation type="submission" date="2024-01" db="EMBL/GenBank/DDBJ databases">
        <title>Genome assemblies of Stephania.</title>
        <authorList>
            <person name="Yang L."/>
        </authorList>
    </citation>
    <scope>NUCLEOTIDE SEQUENCE [LARGE SCALE GENOMIC DNA]</scope>
    <source>
        <strain evidence="2">YNDBR</strain>
        <tissue evidence="2">Leaf</tissue>
    </source>
</reference>
<feature type="signal peptide" evidence="1">
    <location>
        <begin position="1"/>
        <end position="20"/>
    </location>
</feature>
<keyword evidence="3" id="KW-1185">Reference proteome</keyword>